<dbReference type="RefSeq" id="WP_015468037.1">
    <property type="nucleotide sequence ID" value="NC_020812.1"/>
</dbReference>
<dbReference type="Proteomes" id="UP000011932">
    <property type="component" value="Chromosome"/>
</dbReference>
<proteinExistence type="predicted"/>
<sequence>MIWFMLWLLLSAFVLGAFFWSTRILMGQKRAWKAFATKLGLQYSNGGRLLASPDVTGTVDGLRLNMFTERRASNDARGERFVTAIELVMSSAMPMSGAICTASMADMIGALRLDDVVVPEGIAEWDAGWRVRSDNVDLMQRFLTPLRCDILKKIFRMKVLAALYIFDQRECVLRIETADPLNNVDKMEKIIRGFIPMVKSMALTAEERSAMPAAPQAQPQQAPVAQAQTEEPQQPSSPQEDQRYYAPQGLDENATDPSTEN</sequence>
<evidence type="ECO:0000313" key="3">
    <source>
        <dbReference type="Proteomes" id="UP000011932"/>
    </source>
</evidence>
<dbReference type="KEGG" id="man:A11S_1704"/>
<name>M4VKB1_9BACT</name>
<accession>M4VKB1</accession>
<evidence type="ECO:0000313" key="2">
    <source>
        <dbReference type="EMBL" id="AGH98506.1"/>
    </source>
</evidence>
<feature type="region of interest" description="Disordered" evidence="1">
    <location>
        <begin position="208"/>
        <end position="261"/>
    </location>
</feature>
<reference evidence="2 3" key="1">
    <citation type="journal article" date="2013" name="ISME J.">
        <title>By their genes ye shall know them: genomic signatures of predatory bacteria.</title>
        <authorList>
            <person name="Pasternak Z."/>
            <person name="Pietrokovski S."/>
            <person name="Rotem O."/>
            <person name="Gophna U."/>
            <person name="Lurie-Weinberger M.N."/>
            <person name="Jurkevitch E."/>
        </authorList>
    </citation>
    <scope>NUCLEOTIDE SEQUENCE [LARGE SCALE GENOMIC DNA]</scope>
    <source>
        <strain evidence="2">EPB</strain>
    </source>
</reference>
<dbReference type="HOGENOM" id="CLU_1064814_0_0_5"/>
<feature type="compositionally biased region" description="Low complexity" evidence="1">
    <location>
        <begin position="210"/>
        <end position="239"/>
    </location>
</feature>
<dbReference type="EMBL" id="CP003538">
    <property type="protein sequence ID" value="AGH98506.1"/>
    <property type="molecule type" value="Genomic_DNA"/>
</dbReference>
<evidence type="ECO:0000256" key="1">
    <source>
        <dbReference type="SAM" id="MobiDB-lite"/>
    </source>
</evidence>
<gene>
    <name evidence="2" type="ORF">A11S_1704</name>
</gene>
<organism evidence="2 3">
    <name type="scientific">Micavibrio aeruginosavorus EPB</name>
    <dbReference type="NCBI Taxonomy" id="349215"/>
    <lineage>
        <taxon>Bacteria</taxon>
        <taxon>Pseudomonadati</taxon>
        <taxon>Bdellovibrionota</taxon>
        <taxon>Bdellovibrionia</taxon>
        <taxon>Bdellovibrionales</taxon>
        <taxon>Pseudobdellovibrionaceae</taxon>
        <taxon>Micavibrio</taxon>
    </lineage>
</organism>
<dbReference type="AlphaFoldDB" id="M4VKB1"/>
<protein>
    <submittedName>
        <fullName evidence="2">Uncharacterized protein</fullName>
    </submittedName>
</protein>
<dbReference type="OrthoDB" id="9820055at2"/>